<gene>
    <name evidence="3" type="ORF">AXW67_12410</name>
</gene>
<evidence type="ECO:0000256" key="1">
    <source>
        <dbReference type="ARBA" id="ARBA00006484"/>
    </source>
</evidence>
<comment type="caution">
    <text evidence="3">The sequence shown here is derived from an EMBL/GenBank/DDBJ whole genome shotgun (WGS) entry which is preliminary data.</text>
</comment>
<dbReference type="PRINTS" id="PR00081">
    <property type="entry name" value="GDHRDH"/>
</dbReference>
<dbReference type="FunFam" id="3.40.50.720:FF:000084">
    <property type="entry name" value="Short-chain dehydrogenase reductase"/>
    <property type="match status" value="1"/>
</dbReference>
<sequence>MRECKRVNGKERRAALVTGASGGIGVAICRALAEDGLRVAALDRSQDALDGLLQQLAGTGHISIVADVSNEAQVKSAFDRAQHALGELAVMVTGAGILMLRPDGSRNLVAETDLAEWQTTQDINATGTFLCCREFANRLPASVSGGRIVTLSSVAAQLGGYRSSASYIASKSAVLGLTKAMARELAPRSVTVNSVAPGLIDAPMLRLSLDPADDDKASAQIPLGRLGTPDDVAAAVRFLVSPGASYITGVTIDVNGGYRMQ</sequence>
<comment type="similarity">
    <text evidence="1">Belongs to the short-chain dehydrogenases/reductases (SDR) family.</text>
</comment>
<evidence type="ECO:0000256" key="2">
    <source>
        <dbReference type="ARBA" id="ARBA00023002"/>
    </source>
</evidence>
<dbReference type="SUPFAM" id="SSF51735">
    <property type="entry name" value="NAD(P)-binding Rossmann-fold domains"/>
    <property type="match status" value="1"/>
</dbReference>
<dbReference type="PRINTS" id="PR00080">
    <property type="entry name" value="SDRFAMILY"/>
</dbReference>
<dbReference type="Pfam" id="PF13561">
    <property type="entry name" value="adh_short_C2"/>
    <property type="match status" value="1"/>
</dbReference>
<dbReference type="PANTHER" id="PTHR42760:SF133">
    <property type="entry name" value="3-OXOACYL-[ACYL-CARRIER-PROTEIN] REDUCTASE"/>
    <property type="match status" value="1"/>
</dbReference>
<evidence type="ECO:0000313" key="4">
    <source>
        <dbReference type="Proteomes" id="UP000077173"/>
    </source>
</evidence>
<proteinExistence type="inferred from homology"/>
<dbReference type="EMBL" id="LSEF01000055">
    <property type="protein sequence ID" value="OAF16482.1"/>
    <property type="molecule type" value="Genomic_DNA"/>
</dbReference>
<dbReference type="InterPro" id="IPR002347">
    <property type="entry name" value="SDR_fam"/>
</dbReference>
<name>A0A176Z9F0_9BRAD</name>
<evidence type="ECO:0000313" key="3">
    <source>
        <dbReference type="EMBL" id="OAF16482.1"/>
    </source>
</evidence>
<dbReference type="Gene3D" id="3.40.50.720">
    <property type="entry name" value="NAD(P)-binding Rossmann-like Domain"/>
    <property type="match status" value="1"/>
</dbReference>
<organism evidence="3 4">
    <name type="scientific">Bradyrhizobium neotropicale</name>
    <dbReference type="NCBI Taxonomy" id="1497615"/>
    <lineage>
        <taxon>Bacteria</taxon>
        <taxon>Pseudomonadati</taxon>
        <taxon>Pseudomonadota</taxon>
        <taxon>Alphaproteobacteria</taxon>
        <taxon>Hyphomicrobiales</taxon>
        <taxon>Nitrobacteraceae</taxon>
        <taxon>Bradyrhizobium</taxon>
    </lineage>
</organism>
<keyword evidence="4" id="KW-1185">Reference proteome</keyword>
<protein>
    <submittedName>
        <fullName evidence="3">Short-chain dehydrogenase</fullName>
    </submittedName>
</protein>
<dbReference type="PANTHER" id="PTHR42760">
    <property type="entry name" value="SHORT-CHAIN DEHYDROGENASES/REDUCTASES FAMILY MEMBER"/>
    <property type="match status" value="1"/>
</dbReference>
<reference evidence="3 4" key="1">
    <citation type="submission" date="2016-02" db="EMBL/GenBank/DDBJ databases">
        <title>Draft genome sequence of the strain BR 10247T Bradyrhizobium neotropicale isolated from nodules of Centrolobium paraense.</title>
        <authorList>
            <person name="Simoes-Araujo J.L."/>
            <person name="Barauna A.C."/>
            <person name="Silva K."/>
            <person name="Zilli J.E."/>
        </authorList>
    </citation>
    <scope>NUCLEOTIDE SEQUENCE [LARGE SCALE GENOMIC DNA]</scope>
    <source>
        <strain evidence="3 4">BR 10247</strain>
    </source>
</reference>
<dbReference type="InterPro" id="IPR036291">
    <property type="entry name" value="NAD(P)-bd_dom_sf"/>
</dbReference>
<dbReference type="GO" id="GO:0016616">
    <property type="term" value="F:oxidoreductase activity, acting on the CH-OH group of donors, NAD or NADP as acceptor"/>
    <property type="evidence" value="ECO:0007669"/>
    <property type="project" value="TreeGrafter"/>
</dbReference>
<accession>A0A176Z9F0</accession>
<dbReference type="Proteomes" id="UP000077173">
    <property type="component" value="Unassembled WGS sequence"/>
</dbReference>
<keyword evidence="2" id="KW-0560">Oxidoreductase</keyword>
<dbReference type="AlphaFoldDB" id="A0A176Z9F0"/>